<gene>
    <name evidence="2" type="ORF">DICVIV_00774</name>
</gene>
<reference evidence="2 3" key="1">
    <citation type="submission" date="2013-11" db="EMBL/GenBank/DDBJ databases">
        <title>Draft genome of the bovine lungworm Dictyocaulus viviparus.</title>
        <authorList>
            <person name="Mitreva M."/>
        </authorList>
    </citation>
    <scope>NUCLEOTIDE SEQUENCE [LARGE SCALE GENOMIC DNA]</scope>
    <source>
        <strain evidence="2 3">HannoverDv2000</strain>
    </source>
</reference>
<sequence>MGSGSSRQIIGPVDSEIVLNHYKVFTKPKSTLNKEQDDEATEAHPAGIMSSDYQLAQKQLTDGEKTAKDLEDQNRDSLTNKKYVPFFHKRQLYFDVQEKDAEVTFKEAAKPAPSLTSLNRELSVTSFTYQQLVALLGPSVSSRVLSQQKTEDDLDKTSSFKEFTQEERNQLRIALETLSHVEAKTLHEQHIYITTSAGKGEKGSKSSEDADSPTRRDRNNGEIAVLGASLPDEIVMQSEKGREAESIGTGKEILGAADLCIRPSKIAAMKADEELDVKYKKLASAETPDSQPGSRSGSAEENESDDSTEKRRNPAGNSSSIRSTDESLKDTVFTYATTASLLTADDPSVLHPTAMTCSYTKDSCQKSYGTVSDSWWTDDDIVNSMDSLSTAIWLSDYCEPPSSLNSANSLSSIEMMTADPFTDDLNTAEAESKIEVTNRIFDAVLNAKSTILSLVRSDEMDSDGSSCLFTATSCLDQWESVQPQTYEDSCLPLFEDNDMQTAITNCNVSYNSIDKEKTAETAN</sequence>
<organism evidence="2 3">
    <name type="scientific">Dictyocaulus viviparus</name>
    <name type="common">Bovine lungworm</name>
    <dbReference type="NCBI Taxonomy" id="29172"/>
    <lineage>
        <taxon>Eukaryota</taxon>
        <taxon>Metazoa</taxon>
        <taxon>Ecdysozoa</taxon>
        <taxon>Nematoda</taxon>
        <taxon>Chromadorea</taxon>
        <taxon>Rhabditida</taxon>
        <taxon>Rhabditina</taxon>
        <taxon>Rhabditomorpha</taxon>
        <taxon>Strongyloidea</taxon>
        <taxon>Metastrongylidae</taxon>
        <taxon>Dictyocaulus</taxon>
    </lineage>
</organism>
<evidence type="ECO:0000313" key="2">
    <source>
        <dbReference type="EMBL" id="KJH53089.1"/>
    </source>
</evidence>
<dbReference type="AlphaFoldDB" id="A0A0D8YAP7"/>
<evidence type="ECO:0000256" key="1">
    <source>
        <dbReference type="SAM" id="MobiDB-lite"/>
    </source>
</evidence>
<dbReference type="Proteomes" id="UP000053766">
    <property type="component" value="Unassembled WGS sequence"/>
</dbReference>
<feature type="compositionally biased region" description="Basic and acidic residues" evidence="1">
    <location>
        <begin position="199"/>
        <end position="220"/>
    </location>
</feature>
<reference evidence="3" key="2">
    <citation type="journal article" date="2016" name="Sci. Rep.">
        <title>Dictyocaulus viviparus genome, variome and transcriptome elucidate lungworm biology and support future intervention.</title>
        <authorList>
            <person name="McNulty S.N."/>
            <person name="Strube C."/>
            <person name="Rosa B.A."/>
            <person name="Martin J.C."/>
            <person name="Tyagi R."/>
            <person name="Choi Y.J."/>
            <person name="Wang Q."/>
            <person name="Hallsworth Pepin K."/>
            <person name="Zhang X."/>
            <person name="Ozersky P."/>
            <person name="Wilson R.K."/>
            <person name="Sternberg P.W."/>
            <person name="Gasser R.B."/>
            <person name="Mitreva M."/>
        </authorList>
    </citation>
    <scope>NUCLEOTIDE SEQUENCE [LARGE SCALE GENOMIC DNA]</scope>
    <source>
        <strain evidence="3">HannoverDv2000</strain>
    </source>
</reference>
<dbReference type="OrthoDB" id="5862000at2759"/>
<feature type="region of interest" description="Disordered" evidence="1">
    <location>
        <begin position="283"/>
        <end position="324"/>
    </location>
</feature>
<dbReference type="EMBL" id="KN716156">
    <property type="protein sequence ID" value="KJH53089.1"/>
    <property type="molecule type" value="Genomic_DNA"/>
</dbReference>
<feature type="region of interest" description="Disordered" evidence="1">
    <location>
        <begin position="28"/>
        <end position="50"/>
    </location>
</feature>
<name>A0A0D8YAP7_DICVI</name>
<keyword evidence="3" id="KW-1185">Reference proteome</keyword>
<feature type="compositionally biased region" description="Polar residues" evidence="1">
    <location>
        <begin position="287"/>
        <end position="299"/>
    </location>
</feature>
<feature type="region of interest" description="Disordered" evidence="1">
    <location>
        <begin position="193"/>
        <end position="247"/>
    </location>
</feature>
<proteinExistence type="predicted"/>
<accession>A0A0D8YAP7</accession>
<evidence type="ECO:0000313" key="3">
    <source>
        <dbReference type="Proteomes" id="UP000053766"/>
    </source>
</evidence>
<protein>
    <submittedName>
        <fullName evidence="2">Uncharacterized protein</fullName>
    </submittedName>
</protein>